<proteinExistence type="predicted"/>
<gene>
    <name evidence="1" type="ORF">J1C50_09930</name>
</gene>
<reference evidence="1 2" key="1">
    <citation type="submission" date="2021-03" db="EMBL/GenBank/DDBJ databases">
        <title>First Case of infection caused by Chromobacterium haemolyticum derived from water in China.</title>
        <authorList>
            <person name="Chen J."/>
            <person name="Liu C."/>
        </authorList>
    </citation>
    <scope>NUCLEOTIDE SEQUENCE [LARGE SCALE GENOMIC DNA]</scope>
    <source>
        <strain evidence="1 2">WJ-5</strain>
    </source>
</reference>
<sequence>MPWPWNDRIVLIDAELATLLPPGDIPGQPWRCRHHGKPAEALAMLLGGVKRRRPAWRNRVQVLLGYPWAHSQLLPWQDGLPGQRGQWRAYAQGLLRERGVAGELDIRLAPAVYGAARLAFAAQLPLVAGLRAAAREAGWRLASCRDLLSSCLQHHSRAPASGGLVLAEAGAVTCLWRGERGWEELLTLALAPGQCAAEGVAAAEALCGREPGGDYDWCATQGPTQQPLAARARWLGFPHPLLASQPCAA</sequence>
<dbReference type="RefSeq" id="WP_152596927.1">
    <property type="nucleotide sequence ID" value="NZ_JAEILV010000006.1"/>
</dbReference>
<protein>
    <submittedName>
        <fullName evidence="1">Uncharacterized protein</fullName>
    </submittedName>
</protein>
<keyword evidence="2" id="KW-1185">Reference proteome</keyword>
<name>A0ABS3GMI5_9NEIS</name>
<evidence type="ECO:0000313" key="2">
    <source>
        <dbReference type="Proteomes" id="UP000664349"/>
    </source>
</evidence>
<comment type="caution">
    <text evidence="1">The sequence shown here is derived from an EMBL/GenBank/DDBJ whole genome shotgun (WGS) entry which is preliminary data.</text>
</comment>
<evidence type="ECO:0000313" key="1">
    <source>
        <dbReference type="EMBL" id="MBO0415835.1"/>
    </source>
</evidence>
<accession>A0ABS3GMI5</accession>
<dbReference type="EMBL" id="JAFLRD010000007">
    <property type="protein sequence ID" value="MBO0415835.1"/>
    <property type="molecule type" value="Genomic_DNA"/>
</dbReference>
<organism evidence="1 2">
    <name type="scientific">Chromobacterium haemolyticum</name>
    <dbReference type="NCBI Taxonomy" id="394935"/>
    <lineage>
        <taxon>Bacteria</taxon>
        <taxon>Pseudomonadati</taxon>
        <taxon>Pseudomonadota</taxon>
        <taxon>Betaproteobacteria</taxon>
        <taxon>Neisseriales</taxon>
        <taxon>Chromobacteriaceae</taxon>
        <taxon>Chromobacterium</taxon>
    </lineage>
</organism>
<dbReference type="Proteomes" id="UP000664349">
    <property type="component" value="Unassembled WGS sequence"/>
</dbReference>